<accession>A0AAQ3WHH8</accession>
<dbReference type="Gene3D" id="1.20.1280.50">
    <property type="match status" value="1"/>
</dbReference>
<sequence>MDELMDDVVEGILLHLPPVDPASLVRTALVCRCWYRLISDRGFHRRFVELHRTPPTLGFFHNIRHWTRFLPAASSSFRPPYADADWRAMHVRNGRVLYTDGAHFVVSCPMTGDVRRLTLPRPPHTSEKYYNWSAAVLCAALGCDHLNCCPRGPFAVVAVVTNEPKLSTCACIYSSETGAWRVAACIEHPAGSALRVSPLLAAGNALYFEFILSARSSIVKILEYDLGKQELSFIDPPRNASTWSVLVADNGGRLGFVAVVWRSKLHIWSRDDDTATGQSGRGWARKRVIDLKGLLTSTSYLCRWHRRAIGLVTKVGEDVGYCVFLPYTSFYIPRNWMHVWPATHGCSTR</sequence>
<dbReference type="InterPro" id="IPR036047">
    <property type="entry name" value="F-box-like_dom_sf"/>
</dbReference>
<dbReference type="AlphaFoldDB" id="A0AAQ3WHH8"/>
<dbReference type="SMART" id="SM00256">
    <property type="entry name" value="FBOX"/>
    <property type="match status" value="1"/>
</dbReference>
<gene>
    <name evidence="2" type="ORF">U9M48_011466</name>
</gene>
<evidence type="ECO:0000259" key="1">
    <source>
        <dbReference type="SMART" id="SM00256"/>
    </source>
</evidence>
<feature type="domain" description="F-box" evidence="1">
    <location>
        <begin position="4"/>
        <end position="47"/>
    </location>
</feature>
<reference evidence="2 3" key="1">
    <citation type="submission" date="2024-02" db="EMBL/GenBank/DDBJ databases">
        <title>High-quality chromosome-scale genome assembly of Pensacola bahiagrass (Paspalum notatum Flugge var. saurae).</title>
        <authorList>
            <person name="Vega J.M."/>
            <person name="Podio M."/>
            <person name="Orjuela J."/>
            <person name="Siena L.A."/>
            <person name="Pessino S.C."/>
            <person name="Combes M.C."/>
            <person name="Mariac C."/>
            <person name="Albertini E."/>
            <person name="Pupilli F."/>
            <person name="Ortiz J.P.A."/>
            <person name="Leblanc O."/>
        </authorList>
    </citation>
    <scope>NUCLEOTIDE SEQUENCE [LARGE SCALE GENOMIC DNA]</scope>
    <source>
        <strain evidence="2">R1</strain>
        <tissue evidence="2">Leaf</tissue>
    </source>
</reference>
<protein>
    <recommendedName>
        <fullName evidence="1">F-box domain-containing protein</fullName>
    </recommendedName>
</protein>
<dbReference type="SUPFAM" id="SSF81383">
    <property type="entry name" value="F-box domain"/>
    <property type="match status" value="1"/>
</dbReference>
<keyword evidence="3" id="KW-1185">Reference proteome</keyword>
<evidence type="ECO:0000313" key="2">
    <source>
        <dbReference type="EMBL" id="WVZ61618.1"/>
    </source>
</evidence>
<dbReference type="InterPro" id="IPR001810">
    <property type="entry name" value="F-box_dom"/>
</dbReference>
<evidence type="ECO:0000313" key="3">
    <source>
        <dbReference type="Proteomes" id="UP001341281"/>
    </source>
</evidence>
<dbReference type="Proteomes" id="UP001341281">
    <property type="component" value="Chromosome 03"/>
</dbReference>
<dbReference type="EMBL" id="CP144747">
    <property type="protein sequence ID" value="WVZ61618.1"/>
    <property type="molecule type" value="Genomic_DNA"/>
</dbReference>
<name>A0AAQ3WHH8_PASNO</name>
<dbReference type="PANTHER" id="PTHR32133:SF362">
    <property type="entry name" value="F-BOX DOMAIN-CONTAINING PROTEIN"/>
    <property type="match status" value="1"/>
</dbReference>
<proteinExistence type="predicted"/>
<dbReference type="PANTHER" id="PTHR32133">
    <property type="entry name" value="OS07G0120400 PROTEIN"/>
    <property type="match status" value="1"/>
</dbReference>
<dbReference type="Pfam" id="PF00646">
    <property type="entry name" value="F-box"/>
    <property type="match status" value="1"/>
</dbReference>
<organism evidence="2 3">
    <name type="scientific">Paspalum notatum var. saurae</name>
    <dbReference type="NCBI Taxonomy" id="547442"/>
    <lineage>
        <taxon>Eukaryota</taxon>
        <taxon>Viridiplantae</taxon>
        <taxon>Streptophyta</taxon>
        <taxon>Embryophyta</taxon>
        <taxon>Tracheophyta</taxon>
        <taxon>Spermatophyta</taxon>
        <taxon>Magnoliopsida</taxon>
        <taxon>Liliopsida</taxon>
        <taxon>Poales</taxon>
        <taxon>Poaceae</taxon>
        <taxon>PACMAD clade</taxon>
        <taxon>Panicoideae</taxon>
        <taxon>Andropogonodae</taxon>
        <taxon>Paspaleae</taxon>
        <taxon>Paspalinae</taxon>
        <taxon>Paspalum</taxon>
    </lineage>
</organism>